<proteinExistence type="predicted"/>
<dbReference type="PANTHER" id="PTHR28133">
    <property type="entry name" value="REQUIRED FOR RESPIRATORY GROWTH PROTEIN 7, MITOCHONDRIAL"/>
    <property type="match status" value="1"/>
</dbReference>
<sequence length="245" mass="26136">MLRLVTGCSRISPSIVVARSILNTGLRWSSSGATLVYPPSPSAQHSDLATFLSYSKRTGLDEKSTVYVGTHYEYTVADTLTKYGFSLQRVGGASDYGIDLLGTWAVPPPDQAGGANGHGEDTIRMIIQCKAGGSQRSGPQHIRELEGAFAGAPPGWRTSAPGAGRVMALLVAERAATKGVQDALGRSKWPMGYVFCEGNGSVRQILWNARATELGLEGVEIGTRHVGGEKELVIMRQGRRVAFKS</sequence>
<evidence type="ECO:0000256" key="2">
    <source>
        <dbReference type="ARBA" id="ARBA00023128"/>
    </source>
</evidence>
<dbReference type="GO" id="GO:0005739">
    <property type="term" value="C:mitochondrion"/>
    <property type="evidence" value="ECO:0007669"/>
    <property type="project" value="UniProtKB-SubCell"/>
</dbReference>
<keyword evidence="4" id="KW-1185">Reference proteome</keyword>
<dbReference type="HOGENOM" id="CLU_060368_1_1_1"/>
<evidence type="ECO:0000256" key="1">
    <source>
        <dbReference type="ARBA" id="ARBA00004173"/>
    </source>
</evidence>
<keyword evidence="2" id="KW-0496">Mitochondrion</keyword>
<evidence type="ECO:0000313" key="4">
    <source>
        <dbReference type="Proteomes" id="UP000039046"/>
    </source>
</evidence>
<dbReference type="EMBL" id="CDHN01000002">
    <property type="protein sequence ID" value="CEJ87002.1"/>
    <property type="molecule type" value="Genomic_DNA"/>
</dbReference>
<organism evidence="3 4">
    <name type="scientific">[Torrubiella] hemipterigena</name>
    <dbReference type="NCBI Taxonomy" id="1531966"/>
    <lineage>
        <taxon>Eukaryota</taxon>
        <taxon>Fungi</taxon>
        <taxon>Dikarya</taxon>
        <taxon>Ascomycota</taxon>
        <taxon>Pezizomycotina</taxon>
        <taxon>Sordariomycetes</taxon>
        <taxon>Hypocreomycetidae</taxon>
        <taxon>Hypocreales</taxon>
        <taxon>Clavicipitaceae</taxon>
        <taxon>Clavicipitaceae incertae sedis</taxon>
        <taxon>'Torrubiella' clade</taxon>
    </lineage>
</organism>
<dbReference type="PANTHER" id="PTHR28133:SF1">
    <property type="entry name" value="REQUIRED FOR RESPIRATORY GROWTH PROTEIN 7, MITOCHONDRIAL"/>
    <property type="match status" value="1"/>
</dbReference>
<name>A0A0A1T0S1_9HYPO</name>
<gene>
    <name evidence="3" type="ORF">VHEMI04272</name>
</gene>
<dbReference type="OrthoDB" id="20734at2759"/>
<comment type="subcellular location">
    <subcellularLocation>
        <location evidence="1">Mitochondrion</location>
    </subcellularLocation>
</comment>
<dbReference type="InterPro" id="IPR018828">
    <property type="entry name" value="RRG7"/>
</dbReference>
<dbReference type="AlphaFoldDB" id="A0A0A1T0S1"/>
<evidence type="ECO:0000313" key="3">
    <source>
        <dbReference type="EMBL" id="CEJ87002.1"/>
    </source>
</evidence>
<dbReference type="Proteomes" id="UP000039046">
    <property type="component" value="Unassembled WGS sequence"/>
</dbReference>
<reference evidence="3 4" key="1">
    <citation type="journal article" date="2015" name="Genome Announc.">
        <title>Draft Genome Sequence and Gene Annotation of the Entomopathogenic Fungus Verticillium hemipterigenum.</title>
        <authorList>
            <person name="Horn F."/>
            <person name="Habel A."/>
            <person name="Scharf D.H."/>
            <person name="Dworschak J."/>
            <person name="Brakhage A.A."/>
            <person name="Guthke R."/>
            <person name="Hertweck C."/>
            <person name="Linde J."/>
        </authorList>
    </citation>
    <scope>NUCLEOTIDE SEQUENCE [LARGE SCALE GENOMIC DNA]</scope>
</reference>
<dbReference type="Pfam" id="PF10356">
    <property type="entry name" value="RRG7"/>
    <property type="match status" value="1"/>
</dbReference>
<protein>
    <submittedName>
        <fullName evidence="3">Uncharacterized protein</fullName>
    </submittedName>
</protein>
<accession>A0A0A1T0S1</accession>